<proteinExistence type="predicted"/>
<reference evidence="1 2" key="1">
    <citation type="submission" date="2018-04" db="EMBL/GenBank/DDBJ databases">
        <title>Characteristic and Complete Genome Sequencing of A Novel Member of Infective Endocarditis Causative Bacteria: Bergeyella cardium QL-PH.</title>
        <authorList>
            <person name="Pan H."/>
            <person name="Sun E."/>
            <person name="Zhang Y."/>
        </authorList>
    </citation>
    <scope>NUCLEOTIDE SEQUENCE [LARGE SCALE GENOMIC DNA]</scope>
    <source>
        <strain evidence="1 2">HPQL</strain>
    </source>
</reference>
<dbReference type="Proteomes" id="UP000464318">
    <property type="component" value="Chromosome"/>
</dbReference>
<dbReference type="AlphaFoldDB" id="A0A6P1QTB5"/>
<evidence type="ECO:0000313" key="2">
    <source>
        <dbReference type="Proteomes" id="UP000464318"/>
    </source>
</evidence>
<dbReference type="EMBL" id="CP029149">
    <property type="protein sequence ID" value="QHN65346.1"/>
    <property type="molecule type" value="Genomic_DNA"/>
</dbReference>
<sequence>MIELLRLYIAILFGQLEKRDDLARPSEGVSLSRAKVSRPPERYSLAKPAY</sequence>
<dbReference type="RefSeq" id="WP_160224201.1">
    <property type="nucleotide sequence ID" value="NZ_CP029149.1"/>
</dbReference>
<organism evidence="1 2">
    <name type="scientific">Bergeyella cardium</name>
    <dbReference type="NCBI Taxonomy" id="1585976"/>
    <lineage>
        <taxon>Bacteria</taxon>
        <taxon>Pseudomonadati</taxon>
        <taxon>Bacteroidota</taxon>
        <taxon>Flavobacteriia</taxon>
        <taxon>Flavobacteriales</taxon>
        <taxon>Weeksellaceae</taxon>
        <taxon>Bergeyella</taxon>
    </lineage>
</organism>
<evidence type="ECO:0000313" key="1">
    <source>
        <dbReference type="EMBL" id="QHN65346.1"/>
    </source>
</evidence>
<gene>
    <name evidence="1" type="ORF">DBX24_05310</name>
</gene>
<accession>A0A6P1QTB5</accession>
<dbReference type="KEGG" id="bcad:DBX24_05310"/>
<keyword evidence="2" id="KW-1185">Reference proteome</keyword>
<name>A0A6P1QTB5_9FLAO</name>
<protein>
    <submittedName>
        <fullName evidence="1">Uncharacterized protein</fullName>
    </submittedName>
</protein>